<reference evidence="6" key="2">
    <citation type="submission" date="2022-01" db="EMBL/GenBank/DDBJ databases">
        <authorList>
            <person name="Zivanovic Y."/>
            <person name="Moreira D."/>
            <person name="Lopez-Garcia P."/>
        </authorList>
    </citation>
    <scope>NUCLEOTIDE SEQUENCE</scope>
    <source>
        <strain evidence="6">G9</strain>
    </source>
</reference>
<comment type="caution">
    <text evidence="6">The sequence shown here is derived from an EMBL/GenBank/DDBJ whole genome shotgun (WGS) entry which is preliminary data.</text>
</comment>
<keyword evidence="4 5" id="KW-0472">Membrane</keyword>
<gene>
    <name evidence="6" type="ORF">L3556_05055</name>
</gene>
<evidence type="ECO:0000256" key="4">
    <source>
        <dbReference type="ARBA" id="ARBA00023136"/>
    </source>
</evidence>
<dbReference type="PANTHER" id="PTHR14948:SF25">
    <property type="entry name" value="DUF4190 DOMAIN-CONTAINING PROTEIN"/>
    <property type="match status" value="1"/>
</dbReference>
<proteinExistence type="predicted"/>
<feature type="transmembrane region" description="Helical" evidence="5">
    <location>
        <begin position="12"/>
        <end position="38"/>
    </location>
</feature>
<keyword evidence="3 5" id="KW-1133">Transmembrane helix</keyword>
<dbReference type="EMBL" id="JAKKUT010000002">
    <property type="protein sequence ID" value="MDG2990306.1"/>
    <property type="molecule type" value="Genomic_DNA"/>
</dbReference>
<reference evidence="6" key="1">
    <citation type="journal article" date="2022" name="Genome Biol. Evol.">
        <title>A New Gene Family Diagnostic for Intracellular Biomineralization of Amorphous Ca Carbonates by Cyanobacteria.</title>
        <authorList>
            <person name="Benzerara K."/>
            <person name="Duprat E."/>
            <person name="Bitard-Feildel T."/>
            <person name="Caumes G."/>
            <person name="Cassier-Chauvat C."/>
            <person name="Chauvat F."/>
            <person name="Dezi M."/>
            <person name="Diop S.I."/>
            <person name="Gaschignard G."/>
            <person name="Gorgen S."/>
            <person name="Gugger M."/>
            <person name="Lopez-Garcia P."/>
            <person name="Millet M."/>
            <person name="Skouri-Panet F."/>
            <person name="Moreira D."/>
            <person name="Callebaut I."/>
        </authorList>
    </citation>
    <scope>NUCLEOTIDE SEQUENCE</scope>
    <source>
        <strain evidence="6">G9</strain>
    </source>
</reference>
<evidence type="ECO:0000256" key="5">
    <source>
        <dbReference type="SAM" id="Phobius"/>
    </source>
</evidence>
<accession>A0ABT6EYJ2</accession>
<keyword evidence="2 5" id="KW-0812">Transmembrane</keyword>
<dbReference type="Proteomes" id="UP001154265">
    <property type="component" value="Unassembled WGS sequence"/>
</dbReference>
<comment type="subcellular location">
    <subcellularLocation>
        <location evidence="1">Membrane</location>
    </subcellularLocation>
</comment>
<protein>
    <submittedName>
        <fullName evidence="6">CD225/dispanin family protein</fullName>
    </submittedName>
</protein>
<sequence length="90" mass="9293">MTSSPNQNVPNYLVPAILTTICCCVPFGIVAIVYASQVNGKLAAGDYSGALEASSKAKLWCWLSFGTGLVVSLVVILIQVLAVVGTGGFD</sequence>
<evidence type="ECO:0000313" key="6">
    <source>
        <dbReference type="EMBL" id="MDG2990306.1"/>
    </source>
</evidence>
<dbReference type="Pfam" id="PF04505">
    <property type="entry name" value="CD225"/>
    <property type="match status" value="1"/>
</dbReference>
<name>A0ABT6EYJ2_9SYNE</name>
<evidence type="ECO:0000256" key="2">
    <source>
        <dbReference type="ARBA" id="ARBA00022692"/>
    </source>
</evidence>
<dbReference type="InterPro" id="IPR051423">
    <property type="entry name" value="CD225/Dispanin"/>
</dbReference>
<evidence type="ECO:0000256" key="1">
    <source>
        <dbReference type="ARBA" id="ARBA00004370"/>
    </source>
</evidence>
<dbReference type="RefSeq" id="WP_277866219.1">
    <property type="nucleotide sequence ID" value="NZ_JAKKUT010000002.1"/>
</dbReference>
<dbReference type="InterPro" id="IPR007593">
    <property type="entry name" value="CD225/Dispanin_fam"/>
</dbReference>
<keyword evidence="7" id="KW-1185">Reference proteome</keyword>
<organism evidence="6 7">
    <name type="scientific">Candidatus Synechococcus calcipolaris G9</name>
    <dbReference type="NCBI Taxonomy" id="1497997"/>
    <lineage>
        <taxon>Bacteria</taxon>
        <taxon>Bacillati</taxon>
        <taxon>Cyanobacteriota</taxon>
        <taxon>Cyanophyceae</taxon>
        <taxon>Synechococcales</taxon>
        <taxon>Synechococcaceae</taxon>
        <taxon>Synechococcus</taxon>
    </lineage>
</organism>
<evidence type="ECO:0000313" key="7">
    <source>
        <dbReference type="Proteomes" id="UP001154265"/>
    </source>
</evidence>
<dbReference type="PANTHER" id="PTHR14948">
    <property type="entry name" value="NG5"/>
    <property type="match status" value="1"/>
</dbReference>
<feature type="transmembrane region" description="Helical" evidence="5">
    <location>
        <begin position="59"/>
        <end position="84"/>
    </location>
</feature>
<evidence type="ECO:0000256" key="3">
    <source>
        <dbReference type="ARBA" id="ARBA00022989"/>
    </source>
</evidence>